<comment type="caution">
    <text evidence="1">The sequence shown here is derived from an EMBL/GenBank/DDBJ whole genome shotgun (WGS) entry which is preliminary data.</text>
</comment>
<dbReference type="AlphaFoldDB" id="A0A081AQD4"/>
<sequence length="192" mass="22115">MVQAKTKELKITKVFNADQTGKTKERVAVMLLGDSDGNKFDPFLVNKTKLSKIAETARENTATHHGFERLLWSELDPLQRGVHIYGNATAWWNSELSIAFLSYHFLGRPGRHEGDLLLWDEFSGYWRQDVQIFARLLNVELLKPFNARLRHKCVEFLVEQVRAAGAAVAFKMTRLLQTNLLRWIKDAWTSLS</sequence>
<organism evidence="1 2">
    <name type="scientific">Phytophthora nicotianae P1976</name>
    <dbReference type="NCBI Taxonomy" id="1317066"/>
    <lineage>
        <taxon>Eukaryota</taxon>
        <taxon>Sar</taxon>
        <taxon>Stramenopiles</taxon>
        <taxon>Oomycota</taxon>
        <taxon>Peronosporomycetes</taxon>
        <taxon>Peronosporales</taxon>
        <taxon>Peronosporaceae</taxon>
        <taxon>Phytophthora</taxon>
    </lineage>
</organism>
<gene>
    <name evidence="1" type="ORF">F444_04522</name>
</gene>
<evidence type="ECO:0000313" key="1">
    <source>
        <dbReference type="EMBL" id="ETO81095.1"/>
    </source>
</evidence>
<evidence type="ECO:0000313" key="2">
    <source>
        <dbReference type="Proteomes" id="UP000028582"/>
    </source>
</evidence>
<proteinExistence type="predicted"/>
<accession>A0A081AQD4</accession>
<evidence type="ECO:0008006" key="3">
    <source>
        <dbReference type="Google" id="ProtNLM"/>
    </source>
</evidence>
<reference evidence="1 2" key="1">
    <citation type="submission" date="2013-11" db="EMBL/GenBank/DDBJ databases">
        <title>The Genome Sequence of Phytophthora parasitica P1976.</title>
        <authorList>
            <consortium name="The Broad Institute Genomics Platform"/>
            <person name="Russ C."/>
            <person name="Tyler B."/>
            <person name="Panabieres F."/>
            <person name="Shan W."/>
            <person name="Tripathy S."/>
            <person name="Grunwald N."/>
            <person name="Machado M."/>
            <person name="Johnson C.S."/>
            <person name="Walker B."/>
            <person name="Young S."/>
            <person name="Zeng Q."/>
            <person name="Gargeya S."/>
            <person name="Fitzgerald M."/>
            <person name="Haas B."/>
            <person name="Abouelleil A."/>
            <person name="Allen A.W."/>
            <person name="Alvarado L."/>
            <person name="Arachchi H.M."/>
            <person name="Berlin A.M."/>
            <person name="Chapman S.B."/>
            <person name="Gainer-Dewar J."/>
            <person name="Goldberg J."/>
            <person name="Griggs A."/>
            <person name="Gujja S."/>
            <person name="Hansen M."/>
            <person name="Howarth C."/>
            <person name="Imamovic A."/>
            <person name="Ireland A."/>
            <person name="Larimer J."/>
            <person name="McCowan C."/>
            <person name="Murphy C."/>
            <person name="Pearson M."/>
            <person name="Poon T.W."/>
            <person name="Priest M."/>
            <person name="Roberts A."/>
            <person name="Saif S."/>
            <person name="Shea T."/>
            <person name="Sisk P."/>
            <person name="Sykes S."/>
            <person name="Wortman J."/>
            <person name="Nusbaum C."/>
            <person name="Birren B."/>
        </authorList>
    </citation>
    <scope>NUCLEOTIDE SEQUENCE [LARGE SCALE GENOMIC DNA]</scope>
    <source>
        <strain evidence="1 2">P1976</strain>
    </source>
</reference>
<name>A0A081AQD4_PHYNI</name>
<dbReference type="EMBL" id="ANJA01000910">
    <property type="protein sequence ID" value="ETO81095.1"/>
    <property type="molecule type" value="Genomic_DNA"/>
</dbReference>
<dbReference type="OrthoDB" id="124933at2759"/>
<protein>
    <recommendedName>
        <fullName evidence="3">DDE-1 domain-containing protein</fullName>
    </recommendedName>
</protein>
<dbReference type="Proteomes" id="UP000028582">
    <property type="component" value="Unassembled WGS sequence"/>
</dbReference>